<dbReference type="Pfam" id="PF13439">
    <property type="entry name" value="Glyco_transf_4"/>
    <property type="match status" value="1"/>
</dbReference>
<evidence type="ECO:0000313" key="3">
    <source>
        <dbReference type="EMBL" id="TYZ24504.1"/>
    </source>
</evidence>
<dbReference type="InterPro" id="IPR001296">
    <property type="entry name" value="Glyco_trans_1"/>
</dbReference>
<evidence type="ECO:0000259" key="2">
    <source>
        <dbReference type="Pfam" id="PF13439"/>
    </source>
</evidence>
<keyword evidence="4" id="KW-1185">Reference proteome</keyword>
<dbReference type="GO" id="GO:0016757">
    <property type="term" value="F:glycosyltransferase activity"/>
    <property type="evidence" value="ECO:0007669"/>
    <property type="project" value="InterPro"/>
</dbReference>
<dbReference type="RefSeq" id="WP_149170138.1">
    <property type="nucleotide sequence ID" value="NZ_VTOY01000001.1"/>
</dbReference>
<organism evidence="3 4">
    <name type="scientific">Selenomonas ruminis</name>
    <dbReference type="NCBI Taxonomy" id="2593411"/>
    <lineage>
        <taxon>Bacteria</taxon>
        <taxon>Bacillati</taxon>
        <taxon>Bacillota</taxon>
        <taxon>Negativicutes</taxon>
        <taxon>Selenomonadales</taxon>
        <taxon>Selenomonadaceae</taxon>
        <taxon>Selenomonas</taxon>
    </lineage>
</organism>
<dbReference type="Gene3D" id="3.40.50.2000">
    <property type="entry name" value="Glycogen Phosphorylase B"/>
    <property type="match status" value="2"/>
</dbReference>
<evidence type="ECO:0000259" key="1">
    <source>
        <dbReference type="Pfam" id="PF00534"/>
    </source>
</evidence>
<evidence type="ECO:0000313" key="4">
    <source>
        <dbReference type="Proteomes" id="UP000323646"/>
    </source>
</evidence>
<dbReference type="Pfam" id="PF00534">
    <property type="entry name" value="Glycos_transf_1"/>
    <property type="match status" value="1"/>
</dbReference>
<comment type="caution">
    <text evidence="3">The sequence shown here is derived from an EMBL/GenBank/DDBJ whole genome shotgun (WGS) entry which is preliminary data.</text>
</comment>
<dbReference type="PANTHER" id="PTHR12526">
    <property type="entry name" value="GLYCOSYLTRANSFERASE"/>
    <property type="match status" value="1"/>
</dbReference>
<sequence length="362" mass="41262">MRKICFFTHSMNNSGGVARVLANVANMFSDSGDEVSIIVMDSCGESFFRINTNIKILTLNNGICNSIVGQFIGAIKTVYELRKRIKQMQPDVVFAFWTSRAIIAIIAGYKLGIPIVACEHTAYCRARKDANIIRYIVYRQAAAIVSLTNEDAVRYKKINPNTYVIPNEINDLEIRKHNNSNEKVILSVGRWSREKGYDLLIEAWNIIANKYNGWKLKIVGDKEDLEFVEEVNAKIRNYKIGHTIEVKDATLDIMDEYDKADIFVLSSRWEGLPMVLLEAMSRGVASVSFDCPTGPRDIITNEYNGFLVNANNVKMLSEKIELLIQNNELRKKIGVRANKEICEKYNREIIYAKWNEVLNQVV</sequence>
<dbReference type="OrthoDB" id="267399at2"/>
<dbReference type="AlphaFoldDB" id="A0A5D6WD97"/>
<reference evidence="3 4" key="1">
    <citation type="submission" date="2019-08" db="EMBL/GenBank/DDBJ databases">
        <title>Selenomonas sp. mPRGC5 and Selenomonas sp. mPRGC8 isolated from ruminal fluid of dairy goat (Capra hircus).</title>
        <authorList>
            <person name="Poothong S."/>
            <person name="Nuengjamnong C."/>
            <person name="Tanasupawat S."/>
        </authorList>
    </citation>
    <scope>NUCLEOTIDE SEQUENCE [LARGE SCALE GENOMIC DNA]</scope>
    <source>
        <strain evidence="4">mPRGC5</strain>
    </source>
</reference>
<feature type="domain" description="Glycosyltransferase subfamily 4-like N-terminal" evidence="2">
    <location>
        <begin position="15"/>
        <end position="169"/>
    </location>
</feature>
<protein>
    <submittedName>
        <fullName evidence="3">Glycosyltransferase family 4 protein</fullName>
    </submittedName>
</protein>
<dbReference type="CDD" id="cd03820">
    <property type="entry name" value="GT4_AmsD-like"/>
    <property type="match status" value="1"/>
</dbReference>
<dbReference type="PANTHER" id="PTHR12526:SF630">
    <property type="entry name" value="GLYCOSYLTRANSFERASE"/>
    <property type="match status" value="1"/>
</dbReference>
<name>A0A5D6WD97_9FIRM</name>
<accession>A0A5D6WD97</accession>
<proteinExistence type="predicted"/>
<keyword evidence="3" id="KW-0808">Transferase</keyword>
<dbReference type="SUPFAM" id="SSF53756">
    <property type="entry name" value="UDP-Glycosyltransferase/glycogen phosphorylase"/>
    <property type="match status" value="1"/>
</dbReference>
<dbReference type="Proteomes" id="UP000323646">
    <property type="component" value="Unassembled WGS sequence"/>
</dbReference>
<dbReference type="InterPro" id="IPR028098">
    <property type="entry name" value="Glyco_trans_4-like_N"/>
</dbReference>
<gene>
    <name evidence="3" type="ORF">FZ040_00195</name>
</gene>
<feature type="domain" description="Glycosyl transferase family 1" evidence="1">
    <location>
        <begin position="175"/>
        <end position="339"/>
    </location>
</feature>
<dbReference type="EMBL" id="VTOY01000001">
    <property type="protein sequence ID" value="TYZ24504.1"/>
    <property type="molecule type" value="Genomic_DNA"/>
</dbReference>